<comment type="subcellular location">
    <subcellularLocation>
        <location evidence="1">Cell envelope</location>
    </subcellularLocation>
</comment>
<gene>
    <name evidence="4" type="ORF">DB32_005175</name>
</gene>
<evidence type="ECO:0000259" key="3">
    <source>
        <dbReference type="Pfam" id="PF09375"/>
    </source>
</evidence>
<proteinExistence type="predicted"/>
<dbReference type="GO" id="GO:0030313">
    <property type="term" value="C:cell envelope"/>
    <property type="evidence" value="ECO:0007669"/>
    <property type="project" value="UniProtKB-SubCell"/>
</dbReference>
<feature type="domain" description="Imelysin-like" evidence="3">
    <location>
        <begin position="47"/>
        <end position="386"/>
    </location>
</feature>
<dbReference type="KEGG" id="samy:DB32_005175"/>
<dbReference type="Pfam" id="PF09375">
    <property type="entry name" value="Peptidase_M75"/>
    <property type="match status" value="1"/>
</dbReference>
<dbReference type="RefSeq" id="WP_053235216.1">
    <property type="nucleotide sequence ID" value="NZ_CP011125.1"/>
</dbReference>
<sequence length="402" mass="42681">MGFPTKGQLFRAPLIALALGACDGESTPSVTAEESLEVTETYASILHAAYSDAVTGAQTLDGAIDAMLASPSETTLAAARTAWTESRPAYLETEVARFYDGPIDDPETGPEGLVNAWPLDEAYIDYVVDASGAPVEGGLIYDDTELPTIDAASLAERNQVGSEENVSTGYHAIEFLLWGQDLSTTGAGARAHTDYVEGGEATGVARRRAYLVATSSLLVTHLEEVRDAWSESAGNYRAEMIAAADEDPREPLRRILVGMGSLSGAELAGERMNVAYMTKEQEDEHSCFSDTTLQDQLHDAIGIRNVYLGRYTRTDGSVVEGASLSDLVASRDAALDTRMREQLDASIAAIEAIPGPFDQAILGNDEASGRVAIAAAVDALRAQTRTIAEIAALLGVTINLEE</sequence>
<reference evidence="4 5" key="1">
    <citation type="submission" date="2015-03" db="EMBL/GenBank/DDBJ databases">
        <title>Genome assembly of Sandaracinus amylolyticus DSM 53668.</title>
        <authorList>
            <person name="Sharma G."/>
            <person name="Subramanian S."/>
        </authorList>
    </citation>
    <scope>NUCLEOTIDE SEQUENCE [LARGE SCALE GENOMIC DNA]</scope>
    <source>
        <strain evidence="4 5">DSM 53668</strain>
    </source>
</reference>
<keyword evidence="2" id="KW-0732">Signal</keyword>
<accession>A0A0F6YKE6</accession>
<dbReference type="InterPro" id="IPR018976">
    <property type="entry name" value="Imelysin-like"/>
</dbReference>
<evidence type="ECO:0000313" key="4">
    <source>
        <dbReference type="EMBL" id="AKF08026.1"/>
    </source>
</evidence>
<dbReference type="OrthoDB" id="9764688at2"/>
<dbReference type="InterPro" id="IPR038352">
    <property type="entry name" value="Imelysin_sf"/>
</dbReference>
<organism evidence="4 5">
    <name type="scientific">Sandaracinus amylolyticus</name>
    <dbReference type="NCBI Taxonomy" id="927083"/>
    <lineage>
        <taxon>Bacteria</taxon>
        <taxon>Pseudomonadati</taxon>
        <taxon>Myxococcota</taxon>
        <taxon>Polyangia</taxon>
        <taxon>Polyangiales</taxon>
        <taxon>Sandaracinaceae</taxon>
        <taxon>Sandaracinus</taxon>
    </lineage>
</organism>
<dbReference type="EMBL" id="CP011125">
    <property type="protein sequence ID" value="AKF08026.1"/>
    <property type="molecule type" value="Genomic_DNA"/>
</dbReference>
<dbReference type="Proteomes" id="UP000034883">
    <property type="component" value="Chromosome"/>
</dbReference>
<keyword evidence="5" id="KW-1185">Reference proteome</keyword>
<protein>
    <submittedName>
        <fullName evidence="4">Iron-regulated protein A</fullName>
    </submittedName>
</protein>
<dbReference type="CDD" id="cd14657">
    <property type="entry name" value="Imelysin_IrpA-like"/>
    <property type="match status" value="1"/>
</dbReference>
<evidence type="ECO:0000256" key="1">
    <source>
        <dbReference type="ARBA" id="ARBA00004196"/>
    </source>
</evidence>
<dbReference type="AlphaFoldDB" id="A0A0F6YKE6"/>
<dbReference type="STRING" id="927083.DB32_005175"/>
<evidence type="ECO:0000256" key="2">
    <source>
        <dbReference type="ARBA" id="ARBA00022729"/>
    </source>
</evidence>
<name>A0A0F6YKE6_9BACT</name>
<evidence type="ECO:0000313" key="5">
    <source>
        <dbReference type="Proteomes" id="UP000034883"/>
    </source>
</evidence>
<dbReference type="Gene3D" id="1.20.1420.20">
    <property type="entry name" value="M75 peptidase, HXXE motif"/>
    <property type="match status" value="1"/>
</dbReference>
<dbReference type="PROSITE" id="PS51257">
    <property type="entry name" value="PROKAR_LIPOPROTEIN"/>
    <property type="match status" value="1"/>
</dbReference>